<dbReference type="InterPro" id="IPR003594">
    <property type="entry name" value="HATPase_dom"/>
</dbReference>
<evidence type="ECO:0000256" key="4">
    <source>
        <dbReference type="ARBA" id="ARBA00022553"/>
    </source>
</evidence>
<dbReference type="PROSITE" id="PS50109">
    <property type="entry name" value="HIS_KIN"/>
    <property type="match status" value="1"/>
</dbReference>
<dbReference type="InterPro" id="IPR005467">
    <property type="entry name" value="His_kinase_dom"/>
</dbReference>
<dbReference type="PRINTS" id="PR00344">
    <property type="entry name" value="BCTRLSENSOR"/>
</dbReference>
<dbReference type="EMBL" id="SMAG01000002">
    <property type="protein sequence ID" value="TCS95835.1"/>
    <property type="molecule type" value="Genomic_DNA"/>
</dbReference>
<evidence type="ECO:0000256" key="1">
    <source>
        <dbReference type="ARBA" id="ARBA00000085"/>
    </source>
</evidence>
<feature type="region of interest" description="Disordered" evidence="10">
    <location>
        <begin position="314"/>
        <end position="333"/>
    </location>
</feature>
<keyword evidence="8" id="KW-0067">ATP-binding</keyword>
<dbReference type="RefSeq" id="WP_131923803.1">
    <property type="nucleotide sequence ID" value="NZ_SMAG01000002.1"/>
</dbReference>
<feature type="domain" description="Histidine kinase" evidence="12">
    <location>
        <begin position="374"/>
        <end position="590"/>
    </location>
</feature>
<dbReference type="Proteomes" id="UP000294937">
    <property type="component" value="Unassembled WGS sequence"/>
</dbReference>
<dbReference type="CDD" id="cd00082">
    <property type="entry name" value="HisKA"/>
    <property type="match status" value="1"/>
</dbReference>
<proteinExistence type="predicted"/>
<keyword evidence="11" id="KW-0812">Transmembrane</keyword>
<dbReference type="InterPro" id="IPR050351">
    <property type="entry name" value="BphY/WalK/GraS-like"/>
</dbReference>
<dbReference type="PANTHER" id="PTHR45453:SF1">
    <property type="entry name" value="PHOSPHATE REGULON SENSOR PROTEIN PHOR"/>
    <property type="match status" value="1"/>
</dbReference>
<evidence type="ECO:0000256" key="7">
    <source>
        <dbReference type="ARBA" id="ARBA00022777"/>
    </source>
</evidence>
<evidence type="ECO:0000256" key="8">
    <source>
        <dbReference type="ARBA" id="ARBA00022840"/>
    </source>
</evidence>
<protein>
    <recommendedName>
        <fullName evidence="3">histidine kinase</fullName>
        <ecNumber evidence="3">2.7.13.3</ecNumber>
    </recommendedName>
</protein>
<organism evidence="13 14">
    <name type="scientific">Hazenella coriacea</name>
    <dbReference type="NCBI Taxonomy" id="1179467"/>
    <lineage>
        <taxon>Bacteria</taxon>
        <taxon>Bacillati</taxon>
        <taxon>Bacillota</taxon>
        <taxon>Bacilli</taxon>
        <taxon>Bacillales</taxon>
        <taxon>Thermoactinomycetaceae</taxon>
        <taxon>Hazenella</taxon>
    </lineage>
</organism>
<keyword evidence="5" id="KW-0808">Transferase</keyword>
<dbReference type="InterPro" id="IPR003661">
    <property type="entry name" value="HisK_dim/P_dom"/>
</dbReference>
<dbReference type="Pfam" id="PF02518">
    <property type="entry name" value="HATPase_c"/>
    <property type="match status" value="1"/>
</dbReference>
<keyword evidence="11" id="KW-0472">Membrane</keyword>
<comment type="subcellular location">
    <subcellularLocation>
        <location evidence="2">Membrane</location>
    </subcellularLocation>
</comment>
<evidence type="ECO:0000256" key="9">
    <source>
        <dbReference type="ARBA" id="ARBA00023012"/>
    </source>
</evidence>
<dbReference type="SUPFAM" id="SSF55874">
    <property type="entry name" value="ATPase domain of HSP90 chaperone/DNA topoisomerase II/histidine kinase"/>
    <property type="match status" value="1"/>
</dbReference>
<evidence type="ECO:0000256" key="10">
    <source>
        <dbReference type="SAM" id="MobiDB-lite"/>
    </source>
</evidence>
<evidence type="ECO:0000256" key="11">
    <source>
        <dbReference type="SAM" id="Phobius"/>
    </source>
</evidence>
<comment type="caution">
    <text evidence="13">The sequence shown here is derived from an EMBL/GenBank/DDBJ whole genome shotgun (WGS) entry which is preliminary data.</text>
</comment>
<evidence type="ECO:0000313" key="13">
    <source>
        <dbReference type="EMBL" id="TCS95835.1"/>
    </source>
</evidence>
<dbReference type="SMART" id="SM00388">
    <property type="entry name" value="HisKA"/>
    <property type="match status" value="1"/>
</dbReference>
<evidence type="ECO:0000256" key="3">
    <source>
        <dbReference type="ARBA" id="ARBA00012438"/>
    </source>
</evidence>
<comment type="catalytic activity">
    <reaction evidence="1">
        <text>ATP + protein L-histidine = ADP + protein N-phospho-L-histidine.</text>
        <dbReference type="EC" id="2.7.13.3"/>
    </reaction>
</comment>
<sequence>MKVFGRFTWHFLSRLLIMPFIYFVIYVIIGIVFMMTEFPITNENRTEPMLFSEHEKYISEVAWFTDIDSNHKVKIDPRILKDLQKKKSWVQVLNRSGNEIYQSGRPSYFPTHYFQGQLADYKYHRVSTPYDIYVWSSVKDGKEYTWVIGRPNAELWMKTIQSNTKLENNKVEVSKEVLNTLADNHVWVQIINDQGKEIFQSQRPSSLPTSYTHGDLIHEINQSQQVKYATGNLDGHEIIWIIGNVNPKEKATKATEVAVEFGKDELRGMIYLYSLIGSTILVTIIVAYFFGQRMGVPLIHMMKWIQALAQGQYDEPKDKKGRPASRSPSSSEFRRPFRTYREVFDSLQQLADILKKNEENRIRLEKTREEWIAGVSHDLKTPLSSVKGYAKLLAEEGFDWEKHEIKTYASVIEDKAGHMENLIEDLNLTFRLKNEALPLQKNKENLVEVVRRSVIDLANGHLGEQHQVEFECEMNEYWIPMDRKWFQRALNNLLGNAAVHNPPGTLIRVTVGKNEGQLWIQISDDGIGMDEEMQSHLFERYYRGTNTTQRNGGTGLGMAIAQQLLIAHGARIELESQLGEGTVITIWFDQ</sequence>
<dbReference type="PANTHER" id="PTHR45453">
    <property type="entry name" value="PHOSPHATE REGULON SENSOR PROTEIN PHOR"/>
    <property type="match status" value="1"/>
</dbReference>
<name>A0A4R3L9P7_9BACL</name>
<keyword evidence="6" id="KW-0547">Nucleotide-binding</keyword>
<dbReference type="InterPro" id="IPR036097">
    <property type="entry name" value="HisK_dim/P_sf"/>
</dbReference>
<dbReference type="AlphaFoldDB" id="A0A4R3L9P7"/>
<keyword evidence="14" id="KW-1185">Reference proteome</keyword>
<dbReference type="CDD" id="cd00075">
    <property type="entry name" value="HATPase"/>
    <property type="match status" value="1"/>
</dbReference>
<evidence type="ECO:0000259" key="12">
    <source>
        <dbReference type="PROSITE" id="PS50109"/>
    </source>
</evidence>
<keyword evidence="9" id="KW-0902">Two-component regulatory system</keyword>
<gene>
    <name evidence="13" type="ORF">EDD58_102417</name>
</gene>
<dbReference type="GO" id="GO:0016036">
    <property type="term" value="P:cellular response to phosphate starvation"/>
    <property type="evidence" value="ECO:0007669"/>
    <property type="project" value="TreeGrafter"/>
</dbReference>
<dbReference type="Gene3D" id="3.30.565.10">
    <property type="entry name" value="Histidine kinase-like ATPase, C-terminal domain"/>
    <property type="match status" value="1"/>
</dbReference>
<dbReference type="SUPFAM" id="SSF47384">
    <property type="entry name" value="Homodimeric domain of signal transducing histidine kinase"/>
    <property type="match status" value="1"/>
</dbReference>
<evidence type="ECO:0000256" key="5">
    <source>
        <dbReference type="ARBA" id="ARBA00022679"/>
    </source>
</evidence>
<dbReference type="GO" id="GO:0004721">
    <property type="term" value="F:phosphoprotein phosphatase activity"/>
    <property type="evidence" value="ECO:0007669"/>
    <property type="project" value="TreeGrafter"/>
</dbReference>
<dbReference type="EC" id="2.7.13.3" evidence="3"/>
<keyword evidence="11" id="KW-1133">Transmembrane helix</keyword>
<dbReference type="Pfam" id="PF00512">
    <property type="entry name" value="HisKA"/>
    <property type="match status" value="1"/>
</dbReference>
<dbReference type="Gene3D" id="1.10.287.130">
    <property type="match status" value="1"/>
</dbReference>
<dbReference type="InterPro" id="IPR004358">
    <property type="entry name" value="Sig_transdc_His_kin-like_C"/>
</dbReference>
<dbReference type="OrthoDB" id="368131at2"/>
<evidence type="ECO:0000313" key="14">
    <source>
        <dbReference type="Proteomes" id="UP000294937"/>
    </source>
</evidence>
<dbReference type="SMART" id="SM00387">
    <property type="entry name" value="HATPase_c"/>
    <property type="match status" value="1"/>
</dbReference>
<dbReference type="GO" id="GO:0005886">
    <property type="term" value="C:plasma membrane"/>
    <property type="evidence" value="ECO:0007669"/>
    <property type="project" value="TreeGrafter"/>
</dbReference>
<evidence type="ECO:0000256" key="2">
    <source>
        <dbReference type="ARBA" id="ARBA00004370"/>
    </source>
</evidence>
<keyword evidence="7 13" id="KW-0418">Kinase</keyword>
<accession>A0A4R3L9P7</accession>
<dbReference type="GO" id="GO:0005524">
    <property type="term" value="F:ATP binding"/>
    <property type="evidence" value="ECO:0007669"/>
    <property type="project" value="UniProtKB-KW"/>
</dbReference>
<dbReference type="InterPro" id="IPR036890">
    <property type="entry name" value="HATPase_C_sf"/>
</dbReference>
<evidence type="ECO:0000256" key="6">
    <source>
        <dbReference type="ARBA" id="ARBA00022741"/>
    </source>
</evidence>
<keyword evidence="4" id="KW-0597">Phosphoprotein</keyword>
<feature type="transmembrane region" description="Helical" evidence="11">
    <location>
        <begin position="20"/>
        <end position="40"/>
    </location>
</feature>
<dbReference type="GO" id="GO:0000155">
    <property type="term" value="F:phosphorelay sensor kinase activity"/>
    <property type="evidence" value="ECO:0007669"/>
    <property type="project" value="InterPro"/>
</dbReference>
<reference evidence="13 14" key="1">
    <citation type="submission" date="2019-03" db="EMBL/GenBank/DDBJ databases">
        <title>Genomic Encyclopedia of Type Strains, Phase IV (KMG-IV): sequencing the most valuable type-strain genomes for metagenomic binning, comparative biology and taxonomic classification.</title>
        <authorList>
            <person name="Goeker M."/>
        </authorList>
    </citation>
    <scope>NUCLEOTIDE SEQUENCE [LARGE SCALE GENOMIC DNA]</scope>
    <source>
        <strain evidence="13 14">DSM 45707</strain>
    </source>
</reference>
<feature type="transmembrane region" description="Helical" evidence="11">
    <location>
        <begin position="270"/>
        <end position="291"/>
    </location>
</feature>